<gene>
    <name evidence="2" type="ORF">E2C01_063109</name>
</gene>
<feature type="transmembrane region" description="Helical" evidence="1">
    <location>
        <begin position="32"/>
        <end position="59"/>
    </location>
</feature>
<comment type="caution">
    <text evidence="2">The sequence shown here is derived from an EMBL/GenBank/DDBJ whole genome shotgun (WGS) entry which is preliminary data.</text>
</comment>
<dbReference type="EMBL" id="VSRR010028557">
    <property type="protein sequence ID" value="MPC68898.1"/>
    <property type="molecule type" value="Genomic_DNA"/>
</dbReference>
<keyword evidence="1" id="KW-0472">Membrane</keyword>
<protein>
    <submittedName>
        <fullName evidence="2">Uncharacterized protein</fullName>
    </submittedName>
</protein>
<evidence type="ECO:0000313" key="2">
    <source>
        <dbReference type="EMBL" id="MPC68898.1"/>
    </source>
</evidence>
<keyword evidence="3" id="KW-1185">Reference proteome</keyword>
<name>A0A5B7HJE0_PORTR</name>
<evidence type="ECO:0000256" key="1">
    <source>
        <dbReference type="SAM" id="Phobius"/>
    </source>
</evidence>
<keyword evidence="1" id="KW-1133">Transmembrane helix</keyword>
<organism evidence="2 3">
    <name type="scientific">Portunus trituberculatus</name>
    <name type="common">Swimming crab</name>
    <name type="synonym">Neptunus trituberculatus</name>
    <dbReference type="NCBI Taxonomy" id="210409"/>
    <lineage>
        <taxon>Eukaryota</taxon>
        <taxon>Metazoa</taxon>
        <taxon>Ecdysozoa</taxon>
        <taxon>Arthropoda</taxon>
        <taxon>Crustacea</taxon>
        <taxon>Multicrustacea</taxon>
        <taxon>Malacostraca</taxon>
        <taxon>Eumalacostraca</taxon>
        <taxon>Eucarida</taxon>
        <taxon>Decapoda</taxon>
        <taxon>Pleocyemata</taxon>
        <taxon>Brachyura</taxon>
        <taxon>Eubrachyura</taxon>
        <taxon>Portunoidea</taxon>
        <taxon>Portunidae</taxon>
        <taxon>Portuninae</taxon>
        <taxon>Portunus</taxon>
    </lineage>
</organism>
<dbReference type="Proteomes" id="UP000324222">
    <property type="component" value="Unassembled WGS sequence"/>
</dbReference>
<evidence type="ECO:0000313" key="3">
    <source>
        <dbReference type="Proteomes" id="UP000324222"/>
    </source>
</evidence>
<keyword evidence="1" id="KW-0812">Transmembrane</keyword>
<reference evidence="2 3" key="1">
    <citation type="submission" date="2019-05" db="EMBL/GenBank/DDBJ databases">
        <title>Another draft genome of Portunus trituberculatus and its Hox gene families provides insights of decapod evolution.</title>
        <authorList>
            <person name="Jeong J.-H."/>
            <person name="Song I."/>
            <person name="Kim S."/>
            <person name="Choi T."/>
            <person name="Kim D."/>
            <person name="Ryu S."/>
            <person name="Kim W."/>
        </authorList>
    </citation>
    <scope>NUCLEOTIDE SEQUENCE [LARGE SCALE GENOMIC DNA]</scope>
    <source>
        <tissue evidence="2">Muscle</tissue>
    </source>
</reference>
<proteinExistence type="predicted"/>
<sequence>MSAQQQQPLLRLLGYRCPTTHDLNQGGMRGDVVVLVMAMAVMVEVVVMVVMVLVVAFAMEYWILR</sequence>
<dbReference type="AlphaFoldDB" id="A0A5B7HJE0"/>
<accession>A0A5B7HJE0</accession>